<dbReference type="PROSITE" id="PS50893">
    <property type="entry name" value="ABC_TRANSPORTER_2"/>
    <property type="match status" value="1"/>
</dbReference>
<keyword evidence="3" id="KW-0547">Nucleotide-binding</keyword>
<dbReference type="CDD" id="cd10147">
    <property type="entry name" value="Wzt_C-like"/>
    <property type="match status" value="1"/>
</dbReference>
<dbReference type="CDD" id="cd03220">
    <property type="entry name" value="ABC_KpsT_Wzt"/>
    <property type="match status" value="1"/>
</dbReference>
<evidence type="ECO:0000259" key="5">
    <source>
        <dbReference type="PROSITE" id="PS50893"/>
    </source>
</evidence>
<evidence type="ECO:0000313" key="7">
    <source>
        <dbReference type="Proteomes" id="UP000238218"/>
    </source>
</evidence>
<keyword evidence="2" id="KW-0813">Transport</keyword>
<reference evidence="6 7" key="1">
    <citation type="submission" date="2018-02" db="EMBL/GenBank/DDBJ databases">
        <authorList>
            <person name="Moore K."/>
            <person name="Momper L."/>
        </authorList>
    </citation>
    <scope>NUCLEOTIDE SEQUENCE [LARGE SCALE GENOMIC DNA]</scope>
    <source>
        <strain evidence="6 7">CCALA 015</strain>
    </source>
</reference>
<accession>A0ABX5F8K1</accession>
<evidence type="ECO:0000313" key="6">
    <source>
        <dbReference type="EMBL" id="PSB36674.1"/>
    </source>
</evidence>
<evidence type="ECO:0000256" key="1">
    <source>
        <dbReference type="ARBA" id="ARBA00005417"/>
    </source>
</evidence>
<keyword evidence="4 6" id="KW-0067">ATP-binding</keyword>
<evidence type="ECO:0000256" key="2">
    <source>
        <dbReference type="ARBA" id="ARBA00022448"/>
    </source>
</evidence>
<protein>
    <submittedName>
        <fullName evidence="6">ABC transporter ATP-binding protein</fullName>
    </submittedName>
</protein>
<name>A0ABX5F8K1_9CHRO</name>
<dbReference type="Proteomes" id="UP000238218">
    <property type="component" value="Unassembled WGS sequence"/>
</dbReference>
<proteinExistence type="inferred from homology"/>
<keyword evidence="7" id="KW-1185">Reference proteome</keyword>
<dbReference type="InterPro" id="IPR015860">
    <property type="entry name" value="ABC_transpr_TagH-like"/>
</dbReference>
<dbReference type="InterPro" id="IPR003439">
    <property type="entry name" value="ABC_transporter-like_ATP-bd"/>
</dbReference>
<dbReference type="Gene3D" id="3.40.50.300">
    <property type="entry name" value="P-loop containing nucleotide triphosphate hydrolases"/>
    <property type="match status" value="1"/>
</dbReference>
<organism evidence="6 7">
    <name type="scientific">Aphanothece cf. minutissima CCALA 015</name>
    <dbReference type="NCBI Taxonomy" id="2107695"/>
    <lineage>
        <taxon>Bacteria</taxon>
        <taxon>Bacillati</taxon>
        <taxon>Cyanobacteriota</taxon>
        <taxon>Cyanophyceae</taxon>
        <taxon>Oscillatoriophycideae</taxon>
        <taxon>Chroococcales</taxon>
        <taxon>Aphanothecaceae</taxon>
        <taxon>Aphanothece</taxon>
    </lineage>
</organism>
<dbReference type="GO" id="GO:0005524">
    <property type="term" value="F:ATP binding"/>
    <property type="evidence" value="ECO:0007669"/>
    <property type="project" value="UniProtKB-KW"/>
</dbReference>
<sequence>MTSTSDIAVTVRSLGKSYKIDHLGVAEPPVEAAEGGSRRRWPWQGKGQRQRMSSEIFWALRDVDFEVPRGKVFGVIGRNGAGKSTLLKILSRITEPTTGMAEIRGRVGSLLEVGTGFHPELSGRENIYLNGTLLGMRRRQIDRVFDEIVDFAEVHRFIDTPVKRYSSGMYVRLAFAVAAHLEPDILIIDEVLAVGDLQFQKKCLGKMKDVTGQGRTVLFVSHSLSTVNSLCDSCMLLENGRVTQIGPTESVTASYFASSEETASSVLDLTADPLGDACCRMLGARLVDRTGNELSFVYIDREFGLEMTYELLEPSTAPVIPNIHFFIGGQCAFVTSPRQPSPQAPGRHRVTVWLPERFLNEGTYSVNFAATTAMPLCIHFHVQDKFCFQVIEDLHDESRHGAVNLVPGAVRPQLNWSMS</sequence>
<dbReference type="SMART" id="SM00382">
    <property type="entry name" value="AAA"/>
    <property type="match status" value="1"/>
</dbReference>
<dbReference type="PANTHER" id="PTHR46743:SF2">
    <property type="entry name" value="TEICHOIC ACIDS EXPORT ATP-BINDING PROTEIN TAGH"/>
    <property type="match status" value="1"/>
</dbReference>
<evidence type="ECO:0000256" key="4">
    <source>
        <dbReference type="ARBA" id="ARBA00022840"/>
    </source>
</evidence>
<reference evidence="6 7" key="2">
    <citation type="submission" date="2018-03" db="EMBL/GenBank/DDBJ databases">
        <title>The ancient ancestry and fast evolution of plastids.</title>
        <authorList>
            <person name="Moore K.R."/>
            <person name="Magnabosco C."/>
            <person name="Momper L."/>
            <person name="Gold D.A."/>
            <person name="Bosak T."/>
            <person name="Fournier G.P."/>
        </authorList>
    </citation>
    <scope>NUCLEOTIDE SEQUENCE [LARGE SCALE GENOMIC DNA]</scope>
    <source>
        <strain evidence="6 7">CCALA 015</strain>
    </source>
</reference>
<comment type="caution">
    <text evidence="6">The sequence shown here is derived from an EMBL/GenBank/DDBJ whole genome shotgun (WGS) entry which is preliminary data.</text>
</comment>
<feature type="domain" description="ABC transporter" evidence="5">
    <location>
        <begin position="45"/>
        <end position="264"/>
    </location>
</feature>
<dbReference type="Pfam" id="PF00005">
    <property type="entry name" value="ABC_tran"/>
    <property type="match status" value="1"/>
</dbReference>
<evidence type="ECO:0000256" key="3">
    <source>
        <dbReference type="ARBA" id="ARBA00022741"/>
    </source>
</evidence>
<dbReference type="PANTHER" id="PTHR46743">
    <property type="entry name" value="TEICHOIC ACIDS EXPORT ATP-BINDING PROTEIN TAGH"/>
    <property type="match status" value="1"/>
</dbReference>
<dbReference type="RefSeq" id="WP_106222067.1">
    <property type="nucleotide sequence ID" value="NZ_PVWP01000008.1"/>
</dbReference>
<comment type="similarity">
    <text evidence="1">Belongs to the ABC transporter superfamily.</text>
</comment>
<dbReference type="InterPro" id="IPR027417">
    <property type="entry name" value="P-loop_NTPase"/>
</dbReference>
<dbReference type="InterPro" id="IPR050683">
    <property type="entry name" value="Bact_Polysacc_Export_ATP-bd"/>
</dbReference>
<dbReference type="SUPFAM" id="SSF52540">
    <property type="entry name" value="P-loop containing nucleoside triphosphate hydrolases"/>
    <property type="match status" value="1"/>
</dbReference>
<dbReference type="InterPro" id="IPR003593">
    <property type="entry name" value="AAA+_ATPase"/>
</dbReference>
<dbReference type="EMBL" id="PVWP01000008">
    <property type="protein sequence ID" value="PSB36674.1"/>
    <property type="molecule type" value="Genomic_DNA"/>
</dbReference>
<gene>
    <name evidence="6" type="ORF">C7B81_12090</name>
</gene>
<dbReference type="InterPro" id="IPR029439">
    <property type="entry name" value="Wzt_C"/>
</dbReference>